<feature type="region of interest" description="Disordered" evidence="1">
    <location>
        <begin position="32"/>
        <end position="161"/>
    </location>
</feature>
<dbReference type="EMBL" id="AAPJ01000002">
    <property type="protein sequence ID" value="EAS50674.1"/>
    <property type="molecule type" value="Genomic_DNA"/>
</dbReference>
<evidence type="ECO:0000313" key="3">
    <source>
        <dbReference type="Proteomes" id="UP000000321"/>
    </source>
</evidence>
<proteinExistence type="predicted"/>
<comment type="caution">
    <text evidence="2">The sequence shown here is derived from an EMBL/GenBank/DDBJ whole genome shotgun (WGS) entry which is preliminary data.</text>
</comment>
<evidence type="ECO:0000256" key="1">
    <source>
        <dbReference type="SAM" id="MobiDB-lite"/>
    </source>
</evidence>
<keyword evidence="3" id="KW-1185">Reference proteome</keyword>
<dbReference type="SUPFAM" id="SSF56925">
    <property type="entry name" value="OMPA-like"/>
    <property type="match status" value="1"/>
</dbReference>
<dbReference type="Proteomes" id="UP000000321">
    <property type="component" value="Unassembled WGS sequence"/>
</dbReference>
<protein>
    <recommendedName>
        <fullName evidence="4">Outer membrane beta-barrel protein</fullName>
    </recommendedName>
</protein>
<feature type="compositionally biased region" description="Basic and acidic residues" evidence="1">
    <location>
        <begin position="82"/>
        <end position="101"/>
    </location>
</feature>
<evidence type="ECO:0008006" key="4">
    <source>
        <dbReference type="Google" id="ProtNLM"/>
    </source>
</evidence>
<reference evidence="2 3" key="1">
    <citation type="journal article" date="2008" name="Appl. Environ. Microbiol.">
        <title>Genomic insights into Mn(II) oxidation by the marine alphaproteobacterium Aurantimonas sp. strain SI85-9A1.</title>
        <authorList>
            <person name="Dick G.J."/>
            <person name="Podell S."/>
            <person name="Johnson H.A."/>
            <person name="Rivera-Espinoza Y."/>
            <person name="Bernier-Latmani R."/>
            <person name="McCarthy J.K."/>
            <person name="Torpey J.W."/>
            <person name="Clement B.G."/>
            <person name="Gaasterland T."/>
            <person name="Tebo B.M."/>
        </authorList>
    </citation>
    <scope>NUCLEOTIDE SEQUENCE [LARGE SCALE GENOMIC DNA]</scope>
    <source>
        <strain evidence="2 3">SI85-9A1</strain>
    </source>
</reference>
<dbReference type="Pfam" id="PF10082">
    <property type="entry name" value="BBP2_2"/>
    <property type="match status" value="1"/>
</dbReference>
<dbReference type="HOGENOM" id="CLU_451150_0_0_5"/>
<dbReference type="InterPro" id="IPR011250">
    <property type="entry name" value="OMP/PagP_B-barrel"/>
</dbReference>
<evidence type="ECO:0000313" key="2">
    <source>
        <dbReference type="EMBL" id="EAS50674.1"/>
    </source>
</evidence>
<accession>Q1YK49</accession>
<dbReference type="InterPro" id="IPR018759">
    <property type="entry name" value="BBP2_2"/>
</dbReference>
<sequence>MPSIPRRSARMIAATALLGAAGIGVGLPGLPNTRPAFAQSSQQPLFPELRTDGTRAATPQAFDPYDLRAAPLTRGTRIDPSLIDRLEQSGDTPGDDRRDPAGTDAGLLPPDPRDATDTDDASSQEFDLFSGPAAAPQGRAATSRPAAPVRSFDPEPEAADVADEALAEDPRDAPAFSARPRAGGPAGAVRAVAPRNPPLAAGIADEAPAVDSPLRTSRTVITPERAPVTASDTDPFAPLGVRAGRFMLYPELIQTLGASTNIDDAVDGESGIFSETTISARLLSDWSRHEAELNGSLTYRRNFAGDTPEDPRAALDGRLRLDLDRLTTATLRGAIDYAREDTVDISDSFVGTDQADRLQGSLSGQLERRFGRLVVSGTGTLARTAYADLPAGAIDQDYTTLTATLRTGYEISPAIMPFVEASLGRRLFDVPGEEADGAFDRDALLPALRGGVALDFTEKLRGEIALGYAWNRPDDDRGEVTSAPTLDASLVWSPQRGTEVTTALRTRFEPESSGRATTVAYEGSLGLRHALDTRTELTATALAEFSNSTIPGDDETLLTGEAGFTYWLHRGFAVTGLYTHRQLYTDDGTGDYGSDTLRIGLKLQR</sequence>
<name>Q1YK49_AURMS</name>
<dbReference type="AlphaFoldDB" id="Q1YK49"/>
<dbReference type="BioCyc" id="AURANTIMONAS:SI859A1_00797-MONOMER"/>
<organism evidence="2 3">
    <name type="scientific">Aurantimonas manganoxydans (strain ATCC BAA-1229 / DSM 21871 / SI85-9A1)</name>
    <dbReference type="NCBI Taxonomy" id="287752"/>
    <lineage>
        <taxon>Bacteria</taxon>
        <taxon>Pseudomonadati</taxon>
        <taxon>Pseudomonadota</taxon>
        <taxon>Alphaproteobacteria</taxon>
        <taxon>Hyphomicrobiales</taxon>
        <taxon>Aurantimonadaceae</taxon>
        <taxon>Aurantimonas</taxon>
    </lineage>
</organism>
<gene>
    <name evidence="2" type="ORF">SI859A1_00797</name>
</gene>